<reference evidence="2 5" key="2">
    <citation type="submission" date="2020-08" db="EMBL/GenBank/DDBJ databases">
        <title>Genomic Encyclopedia of Type Strains, Phase IV (KMG-V): Genome sequencing to study the core and pangenomes of soil and plant-associated prokaryotes.</title>
        <authorList>
            <person name="Whitman W."/>
        </authorList>
    </citation>
    <scope>NUCLEOTIDE SEQUENCE [LARGE SCALE GENOMIC DNA]</scope>
    <source>
        <strain evidence="2 5">B3ACCR2</strain>
    </source>
</reference>
<evidence type="ECO:0000256" key="1">
    <source>
        <dbReference type="SAM" id="MobiDB-lite"/>
    </source>
</evidence>
<dbReference type="EMBL" id="RBXT01000001">
    <property type="protein sequence ID" value="RKT77049.1"/>
    <property type="molecule type" value="Genomic_DNA"/>
</dbReference>
<protein>
    <submittedName>
        <fullName evidence="3">Antitoxin protein of toxin-antitoxin system</fullName>
    </submittedName>
</protein>
<reference evidence="3 4" key="1">
    <citation type="submission" date="2018-10" db="EMBL/GenBank/DDBJ databases">
        <title>Sequencing the genomes of 1000 actinobacteria strains.</title>
        <authorList>
            <person name="Klenk H.-P."/>
        </authorList>
    </citation>
    <scope>NUCLEOTIDE SEQUENCE [LARGE SCALE GENOMIC DNA]</scope>
    <source>
        <strain evidence="3 4">DSM 44267</strain>
    </source>
</reference>
<comment type="caution">
    <text evidence="3">The sequence shown here is derived from an EMBL/GenBank/DDBJ whole genome shotgun (WGS) entry which is preliminary data.</text>
</comment>
<evidence type="ECO:0000313" key="3">
    <source>
        <dbReference type="EMBL" id="RKT77049.1"/>
    </source>
</evidence>
<accession>A0A495XTX6</accession>
<organism evidence="3 4">
    <name type="scientific">Terracoccus luteus</name>
    <dbReference type="NCBI Taxonomy" id="53356"/>
    <lineage>
        <taxon>Bacteria</taxon>
        <taxon>Bacillati</taxon>
        <taxon>Actinomycetota</taxon>
        <taxon>Actinomycetes</taxon>
        <taxon>Micrococcales</taxon>
        <taxon>Intrasporangiaceae</taxon>
        <taxon>Terracoccus</taxon>
    </lineage>
</organism>
<sequence length="71" mass="7541">MGIFDSAKEKLGDLVDQHGDKAGDGVDRAGDMIDERTGGTYADKVDMGQDKLKDGLDGLDGQNDDIADRQA</sequence>
<feature type="region of interest" description="Disordered" evidence="1">
    <location>
        <begin position="14"/>
        <end position="46"/>
    </location>
</feature>
<dbReference type="InterPro" id="IPR028037">
    <property type="entry name" value="Antitoxin_Rv0909/MT0933"/>
</dbReference>
<evidence type="ECO:0000313" key="2">
    <source>
        <dbReference type="EMBL" id="MBB2986999.1"/>
    </source>
</evidence>
<proteinExistence type="predicted"/>
<dbReference type="EMBL" id="JACHVT010000004">
    <property type="protein sequence ID" value="MBB2986999.1"/>
    <property type="molecule type" value="Genomic_DNA"/>
</dbReference>
<dbReference type="AlphaFoldDB" id="A0A495XTX6"/>
<keyword evidence="4" id="KW-1185">Reference proteome</keyword>
<dbReference type="OrthoDB" id="5125103at2"/>
<evidence type="ECO:0000313" key="4">
    <source>
        <dbReference type="Proteomes" id="UP000278440"/>
    </source>
</evidence>
<gene>
    <name evidence="3" type="ORF">DFJ68_0460</name>
    <name evidence="2" type="ORF">FHW14_002164</name>
</gene>
<evidence type="ECO:0000313" key="5">
    <source>
        <dbReference type="Proteomes" id="UP000590811"/>
    </source>
</evidence>
<name>A0A495XTX6_9MICO</name>
<dbReference type="Pfam" id="PF14013">
    <property type="entry name" value="MT0933_antitox"/>
    <property type="match status" value="1"/>
</dbReference>
<dbReference type="Proteomes" id="UP000278440">
    <property type="component" value="Unassembled WGS sequence"/>
</dbReference>
<feature type="region of interest" description="Disordered" evidence="1">
    <location>
        <begin position="52"/>
        <end position="71"/>
    </location>
</feature>
<dbReference type="RefSeq" id="WP_121030681.1">
    <property type="nucleotide sequence ID" value="NZ_JACHVT010000004.1"/>
</dbReference>
<dbReference type="Proteomes" id="UP000590811">
    <property type="component" value="Unassembled WGS sequence"/>
</dbReference>